<dbReference type="RefSeq" id="WP_139939241.1">
    <property type="nucleotide sequence ID" value="NZ_JBHSYP010000003.1"/>
</dbReference>
<evidence type="ECO:0000313" key="3">
    <source>
        <dbReference type="Proteomes" id="UP000319148"/>
    </source>
</evidence>
<accession>A0A501PMF0</accession>
<protein>
    <recommendedName>
        <fullName evidence="4">YHS domain-containing protein</fullName>
    </recommendedName>
</protein>
<dbReference type="AlphaFoldDB" id="A0A501PMF0"/>
<proteinExistence type="predicted"/>
<organism evidence="2 3">
    <name type="scientific">Emcibacter nanhaiensis</name>
    <dbReference type="NCBI Taxonomy" id="1505037"/>
    <lineage>
        <taxon>Bacteria</taxon>
        <taxon>Pseudomonadati</taxon>
        <taxon>Pseudomonadota</taxon>
        <taxon>Alphaproteobacteria</taxon>
        <taxon>Emcibacterales</taxon>
        <taxon>Emcibacteraceae</taxon>
        <taxon>Emcibacter</taxon>
    </lineage>
</organism>
<name>A0A501PMF0_9PROT</name>
<keyword evidence="3" id="KW-1185">Reference proteome</keyword>
<evidence type="ECO:0000313" key="2">
    <source>
        <dbReference type="EMBL" id="TPD61680.1"/>
    </source>
</evidence>
<dbReference type="Proteomes" id="UP000319148">
    <property type="component" value="Unassembled WGS sequence"/>
</dbReference>
<keyword evidence="1" id="KW-0472">Membrane</keyword>
<sequence>MDKLPKYLLFISAITVAVLGGLVFYYTSQSYFADSVIFDDEEGVAILGYDPVAYFTEEKATFGNPLYEVNWAGAKWRFASQEHRDLFAKAPNDYAPQFGGYEPVFIAKGYSSPTDPQIWTLRDGKLYLHNNEKTKAYWLENFREKRTQADANWPHIRAKLHYRETQSE</sequence>
<comment type="caution">
    <text evidence="2">The sequence shown here is derived from an EMBL/GenBank/DDBJ whole genome shotgun (WGS) entry which is preliminary data.</text>
</comment>
<keyword evidence="1" id="KW-0812">Transmembrane</keyword>
<dbReference type="OrthoDB" id="344729at2"/>
<feature type="transmembrane region" description="Helical" evidence="1">
    <location>
        <begin position="7"/>
        <end position="26"/>
    </location>
</feature>
<reference evidence="3" key="1">
    <citation type="submission" date="2019-06" db="EMBL/GenBank/DDBJ databases">
        <title>The complete genome of Emcibacter congregatus ZYLT.</title>
        <authorList>
            <person name="Zhao Z."/>
        </authorList>
    </citation>
    <scope>NUCLEOTIDE SEQUENCE [LARGE SCALE GENOMIC DNA]</scope>
    <source>
        <strain evidence="3">MCCC 1A06723</strain>
    </source>
</reference>
<keyword evidence="1" id="KW-1133">Transmembrane helix</keyword>
<gene>
    <name evidence="2" type="ORF">FIV46_05570</name>
</gene>
<dbReference type="NCBIfam" id="NF041384">
    <property type="entry name" value="YHS_seleno_dom"/>
    <property type="match status" value="1"/>
</dbReference>
<evidence type="ECO:0000256" key="1">
    <source>
        <dbReference type="SAM" id="Phobius"/>
    </source>
</evidence>
<dbReference type="EMBL" id="VFIY01000005">
    <property type="protein sequence ID" value="TPD61680.1"/>
    <property type="molecule type" value="Genomic_DNA"/>
</dbReference>
<evidence type="ECO:0008006" key="4">
    <source>
        <dbReference type="Google" id="ProtNLM"/>
    </source>
</evidence>